<comment type="subcellular location">
    <subcellularLocation>
        <location evidence="1">Cell membrane</location>
        <topology evidence="1">Peripheral membrane protein</topology>
    </subcellularLocation>
</comment>
<feature type="binding site" evidence="5">
    <location>
        <position position="206"/>
    </location>
    <ligand>
        <name>Ni(2+)</name>
        <dbReference type="ChEBI" id="CHEBI:49786"/>
    </ligand>
</feature>
<dbReference type="GO" id="GO:0048038">
    <property type="term" value="F:quinone binding"/>
    <property type="evidence" value="ECO:0007669"/>
    <property type="project" value="InterPro"/>
</dbReference>
<accession>A0A9X7W094</accession>
<dbReference type="InterPro" id="IPR037232">
    <property type="entry name" value="NADH_quin_OxRdtase_su_C/D-like"/>
</dbReference>
<dbReference type="SUPFAM" id="SSF143243">
    <property type="entry name" value="Nqo5-like"/>
    <property type="match status" value="1"/>
</dbReference>
<evidence type="ECO:0000259" key="6">
    <source>
        <dbReference type="Pfam" id="PF00329"/>
    </source>
</evidence>
<keyword evidence="5" id="KW-0408">Iron</keyword>
<dbReference type="Pfam" id="PF00346">
    <property type="entry name" value="Complex1_49kDa"/>
    <property type="match status" value="2"/>
</dbReference>
<evidence type="ECO:0000313" key="9">
    <source>
        <dbReference type="Proteomes" id="UP000663505"/>
    </source>
</evidence>
<dbReference type="InterPro" id="IPR029014">
    <property type="entry name" value="NiFe-Hase_large"/>
</dbReference>
<evidence type="ECO:0000256" key="1">
    <source>
        <dbReference type="ARBA" id="ARBA00004202"/>
    </source>
</evidence>
<reference evidence="8 9" key="1">
    <citation type="submission" date="2021-02" db="EMBL/GenBank/DDBJ databases">
        <title>Alicyclobacillus curvatus sp. nov. and Alicyclobacillus mengziensis sp. nov., two acidophilic bacteria isolated from acid mine drainage.</title>
        <authorList>
            <person name="Huang Y."/>
        </authorList>
    </citation>
    <scope>NUCLEOTIDE SEQUENCE [LARGE SCALE GENOMIC DNA]</scope>
    <source>
        <strain evidence="8 9">S30H14</strain>
    </source>
</reference>
<feature type="domain" description="NADH:ubiquinone oxidoreductase 30kDa subunit" evidence="6">
    <location>
        <begin position="61"/>
        <end position="112"/>
    </location>
</feature>
<dbReference type="KEGG" id="afx:JZ786_01780"/>
<dbReference type="PANTHER" id="PTHR43485">
    <property type="entry name" value="HYDROGENASE-4 COMPONENT G"/>
    <property type="match status" value="1"/>
</dbReference>
<sequence length="496" mass="55825">MNHPNLTTSFDTDDDWIHVNVEHKTVGHQLLALTGYRSHRIKVHWLKADGTISDEGITTTEGRFPSLSRALPEVNWDEREIYDLFGYEPSSHPDLRPLIRTPRWPDKFFPMQEVPVVKDLQKPFHPEWRKTEPDNPARTVEGEGVTIMKVGPTHAGIIESGHFVFSIMGENVLYLDAHLFQNHRGIEKVLEGLTVQNALPVVSRICGADTVSHQVNFVTAVEQLGLRKVPEELSLQRILLLESERILSHLNDLAQIPAGVGFQVAHQRGLAIKEAWQRGLATVFGHRFLFDAVRFCPVPNLDLHRLRSLVLELERHFVEWRQFVDAHHGFHDRMQGVGIVKRSDAQRLGAVGVAMRATGAAVDVRTVMPLYQGISIEPARAEGGDVEARFQVRIEEVQSSIHIIRTILKQLTDKVEMTAWSPPLDLSGEVVTYAESPHGLNAHVIQLEHGIITRYHVRSGAFRNWPALATAVAGNAVADFPLINKSFELCYSCVDR</sequence>
<organism evidence="8 9">
    <name type="scientific">Alicyclobacillus mengziensis</name>
    <dbReference type="NCBI Taxonomy" id="2931921"/>
    <lineage>
        <taxon>Bacteria</taxon>
        <taxon>Bacillati</taxon>
        <taxon>Bacillota</taxon>
        <taxon>Bacilli</taxon>
        <taxon>Bacillales</taxon>
        <taxon>Alicyclobacillaceae</taxon>
        <taxon>Alicyclobacillus</taxon>
    </lineage>
</organism>
<dbReference type="Gene3D" id="3.30.460.80">
    <property type="entry name" value="NADH:ubiquinone oxidoreductase, 30kDa subunit"/>
    <property type="match status" value="1"/>
</dbReference>
<keyword evidence="9" id="KW-1185">Reference proteome</keyword>
<dbReference type="InterPro" id="IPR001268">
    <property type="entry name" value="NADH_UbQ_OxRdtase_30kDa_su"/>
</dbReference>
<dbReference type="PANTHER" id="PTHR43485:SF1">
    <property type="entry name" value="FORMATE HYDROGENLYASE SUBUNIT 5-RELATED"/>
    <property type="match status" value="1"/>
</dbReference>
<evidence type="ECO:0000256" key="5">
    <source>
        <dbReference type="PIRSR" id="PIRSR601501-1"/>
    </source>
</evidence>
<evidence type="ECO:0000256" key="2">
    <source>
        <dbReference type="ARBA" id="ARBA00022448"/>
    </source>
</evidence>
<dbReference type="InterPro" id="IPR001135">
    <property type="entry name" value="NADH_Q_OxRdtase_suD"/>
</dbReference>
<feature type="domain" description="NADH-quinone oxidoreductase subunit D" evidence="7">
    <location>
        <begin position="427"/>
        <end position="496"/>
    </location>
</feature>
<feature type="binding site" evidence="5">
    <location>
        <position position="187"/>
    </location>
    <ligand>
        <name>Mg(2+)</name>
        <dbReference type="ChEBI" id="CHEBI:18420"/>
    </ligand>
</feature>
<keyword evidence="5" id="KW-0533">Nickel</keyword>
<dbReference type="InterPro" id="IPR020396">
    <property type="entry name" value="NADH_UbQ_OxRdtase_CS"/>
</dbReference>
<dbReference type="GO" id="GO:0008137">
    <property type="term" value="F:NADH dehydrogenase (ubiquinone) activity"/>
    <property type="evidence" value="ECO:0007669"/>
    <property type="project" value="InterPro"/>
</dbReference>
<dbReference type="GO" id="GO:0005886">
    <property type="term" value="C:plasma membrane"/>
    <property type="evidence" value="ECO:0007669"/>
    <property type="project" value="UniProtKB-SubCell"/>
</dbReference>
<evidence type="ECO:0000259" key="7">
    <source>
        <dbReference type="Pfam" id="PF00346"/>
    </source>
</evidence>
<dbReference type="AlphaFoldDB" id="A0A9X7W094"/>
<dbReference type="Gene3D" id="1.10.645.10">
    <property type="entry name" value="Cytochrome-c3 Hydrogenase, chain B"/>
    <property type="match status" value="1"/>
</dbReference>
<feature type="binding site" evidence="5">
    <location>
        <position position="490"/>
    </location>
    <ligand>
        <name>Ni(2+)</name>
        <dbReference type="ChEBI" id="CHEBI:49786"/>
    </ligand>
</feature>
<dbReference type="GO" id="GO:0051287">
    <property type="term" value="F:NAD binding"/>
    <property type="evidence" value="ECO:0007669"/>
    <property type="project" value="InterPro"/>
</dbReference>
<feature type="domain" description="NADH-quinone oxidoreductase subunit D" evidence="7">
    <location>
        <begin position="303"/>
        <end position="414"/>
    </location>
</feature>
<name>A0A9X7W094_9BACL</name>
<evidence type="ECO:0000256" key="3">
    <source>
        <dbReference type="ARBA" id="ARBA00023002"/>
    </source>
</evidence>
<keyword evidence="5" id="KW-0460">Magnesium</keyword>
<keyword evidence="4" id="KW-0520">NAD</keyword>
<evidence type="ECO:0000256" key="4">
    <source>
        <dbReference type="ARBA" id="ARBA00023027"/>
    </source>
</evidence>
<comment type="cofactor">
    <cofactor evidence="5">
        <name>Fe cation</name>
        <dbReference type="ChEBI" id="CHEBI:24875"/>
    </cofactor>
</comment>
<protein>
    <submittedName>
        <fullName evidence="8">NADH-quinone oxidoreductase subunit C</fullName>
    </submittedName>
</protein>
<feature type="binding site" evidence="5">
    <location>
        <position position="457"/>
    </location>
    <ligand>
        <name>Mg(2+)</name>
        <dbReference type="ChEBI" id="CHEBI:18420"/>
    </ligand>
</feature>
<dbReference type="Pfam" id="PF00329">
    <property type="entry name" value="Complex1_30kDa"/>
    <property type="match status" value="1"/>
</dbReference>
<dbReference type="EMBL" id="CP071182">
    <property type="protein sequence ID" value="QSO47802.1"/>
    <property type="molecule type" value="Genomic_DNA"/>
</dbReference>
<proteinExistence type="predicted"/>
<dbReference type="GO" id="GO:0016651">
    <property type="term" value="F:oxidoreductase activity, acting on NAD(P)H"/>
    <property type="evidence" value="ECO:0007669"/>
    <property type="project" value="InterPro"/>
</dbReference>
<dbReference type="InterPro" id="IPR001501">
    <property type="entry name" value="Ni-dep_hyd_lsu"/>
</dbReference>
<evidence type="ECO:0000313" key="8">
    <source>
        <dbReference type="EMBL" id="QSO47802.1"/>
    </source>
</evidence>
<dbReference type="GO" id="GO:0016151">
    <property type="term" value="F:nickel cation binding"/>
    <property type="evidence" value="ECO:0007669"/>
    <property type="project" value="InterPro"/>
</dbReference>
<dbReference type="RefSeq" id="WP_206657145.1">
    <property type="nucleotide sequence ID" value="NZ_CP071182.1"/>
</dbReference>
<dbReference type="Pfam" id="PF00374">
    <property type="entry name" value="NiFeSe_Hases"/>
    <property type="match status" value="1"/>
</dbReference>
<dbReference type="Proteomes" id="UP000663505">
    <property type="component" value="Chromosome"/>
</dbReference>
<dbReference type="SUPFAM" id="SSF56762">
    <property type="entry name" value="HydB/Nqo4-like"/>
    <property type="match status" value="1"/>
</dbReference>
<feature type="binding site" evidence="5">
    <location>
        <position position="493"/>
    </location>
    <ligand>
        <name>Fe cation</name>
        <dbReference type="ChEBI" id="CHEBI:24875"/>
    </ligand>
</feature>
<keyword evidence="2" id="KW-0813">Transport</keyword>
<gene>
    <name evidence="8" type="ORF">JZ786_01780</name>
</gene>
<comment type="cofactor">
    <cofactor evidence="5">
        <name>Ni(2+)</name>
        <dbReference type="ChEBI" id="CHEBI:49786"/>
    </cofactor>
</comment>
<keyword evidence="3" id="KW-0560">Oxidoreductase</keyword>
<keyword evidence="5" id="KW-0479">Metal-binding</keyword>
<dbReference type="InterPro" id="IPR052197">
    <property type="entry name" value="ComplexI_49kDa-like"/>
</dbReference>
<dbReference type="PROSITE" id="PS00542">
    <property type="entry name" value="COMPLEX1_30K"/>
    <property type="match status" value="1"/>
</dbReference>